<sequence length="276" mass="29462">MRSSPPRRSTRTRRPSTRPSPGDPRTKDTVTMNRMLRLTAALAIGVLLGSAGVASAPLTSPAVAAETPVQSVIRITNEHRAANGRRALAPEQSLNNMAQAWANHMSSVNRMEHSTNAWRTSKASPGYSLCCGENIAYGYTGAGAVVKGWMGSTGHRANILDTRYTHIGVGYAAKGNFWVQVFATYPNTAITSSVPRLSGDSRVGKIITTSPGSWGPRGVTLSYSWYVDGVRIPGARGERHLILASQAGKRLTSKVTGTYGGKTVTRTSKPTPVIAR</sequence>
<proteinExistence type="predicted"/>
<dbReference type="OrthoDB" id="68195at2"/>
<feature type="domain" description="SCP" evidence="2">
    <location>
        <begin position="75"/>
        <end position="182"/>
    </location>
</feature>
<dbReference type="EMBL" id="RZNC01000001">
    <property type="protein sequence ID" value="RWZ68522.1"/>
    <property type="molecule type" value="Genomic_DNA"/>
</dbReference>
<organism evidence="3 4">
    <name type="scientific">Labedella populi</name>
    <dbReference type="NCBI Taxonomy" id="2498850"/>
    <lineage>
        <taxon>Bacteria</taxon>
        <taxon>Bacillati</taxon>
        <taxon>Actinomycetota</taxon>
        <taxon>Actinomycetes</taxon>
        <taxon>Micrococcales</taxon>
        <taxon>Microbacteriaceae</taxon>
        <taxon>Labedella</taxon>
    </lineage>
</organism>
<dbReference type="Gene3D" id="2.60.40.2700">
    <property type="match status" value="1"/>
</dbReference>
<evidence type="ECO:0000256" key="1">
    <source>
        <dbReference type="SAM" id="MobiDB-lite"/>
    </source>
</evidence>
<keyword evidence="4" id="KW-1185">Reference proteome</keyword>
<evidence type="ECO:0000259" key="2">
    <source>
        <dbReference type="Pfam" id="PF00188"/>
    </source>
</evidence>
<dbReference type="CDD" id="cd05379">
    <property type="entry name" value="CAP_bacterial"/>
    <property type="match status" value="1"/>
</dbReference>
<dbReference type="SUPFAM" id="SSF55797">
    <property type="entry name" value="PR-1-like"/>
    <property type="match status" value="1"/>
</dbReference>
<accession>A0A3S4AGQ5</accession>
<protein>
    <submittedName>
        <fullName evidence="3">CAP domain-containing protein</fullName>
    </submittedName>
</protein>
<reference evidence="3 4" key="1">
    <citation type="submission" date="2018-12" db="EMBL/GenBank/DDBJ databases">
        <authorList>
            <person name="Li F."/>
        </authorList>
    </citation>
    <scope>NUCLEOTIDE SEQUENCE [LARGE SCALE GENOMIC DNA]</scope>
    <source>
        <strain evidence="3 4">8H24J-4-2</strain>
    </source>
</reference>
<dbReference type="InterPro" id="IPR014044">
    <property type="entry name" value="CAP_dom"/>
</dbReference>
<gene>
    <name evidence="3" type="ORF">ELQ92_04765</name>
</gene>
<dbReference type="Pfam" id="PF00188">
    <property type="entry name" value="CAP"/>
    <property type="match status" value="1"/>
</dbReference>
<comment type="caution">
    <text evidence="3">The sequence shown here is derived from an EMBL/GenBank/DDBJ whole genome shotgun (WGS) entry which is preliminary data.</text>
</comment>
<dbReference type="Gene3D" id="3.40.33.10">
    <property type="entry name" value="CAP"/>
    <property type="match status" value="1"/>
</dbReference>
<feature type="region of interest" description="Disordered" evidence="1">
    <location>
        <begin position="1"/>
        <end position="28"/>
    </location>
</feature>
<dbReference type="PANTHER" id="PTHR31157:SF1">
    <property type="entry name" value="SCP DOMAIN-CONTAINING PROTEIN"/>
    <property type="match status" value="1"/>
</dbReference>
<dbReference type="PANTHER" id="PTHR31157">
    <property type="entry name" value="SCP DOMAIN-CONTAINING PROTEIN"/>
    <property type="match status" value="1"/>
</dbReference>
<name>A0A3S4AGQ5_9MICO</name>
<evidence type="ECO:0000313" key="4">
    <source>
        <dbReference type="Proteomes" id="UP000288603"/>
    </source>
</evidence>
<dbReference type="AlphaFoldDB" id="A0A3S4AGQ5"/>
<dbReference type="Proteomes" id="UP000288603">
    <property type="component" value="Unassembled WGS sequence"/>
</dbReference>
<dbReference type="InterPro" id="IPR035940">
    <property type="entry name" value="CAP_sf"/>
</dbReference>
<evidence type="ECO:0000313" key="3">
    <source>
        <dbReference type="EMBL" id="RWZ68522.1"/>
    </source>
</evidence>